<dbReference type="Proteomes" id="UP000724874">
    <property type="component" value="Unassembled WGS sequence"/>
</dbReference>
<evidence type="ECO:0000313" key="1">
    <source>
        <dbReference type="EMBL" id="KAF8908126.1"/>
    </source>
</evidence>
<proteinExistence type="predicted"/>
<evidence type="ECO:0000313" key="2">
    <source>
        <dbReference type="Proteomes" id="UP000724874"/>
    </source>
</evidence>
<dbReference type="AlphaFoldDB" id="A0A9P5NX02"/>
<reference evidence="1" key="1">
    <citation type="submission" date="2020-11" db="EMBL/GenBank/DDBJ databases">
        <authorList>
            <consortium name="DOE Joint Genome Institute"/>
            <person name="Ahrendt S."/>
            <person name="Riley R."/>
            <person name="Andreopoulos W."/>
            <person name="LaButti K."/>
            <person name="Pangilinan J."/>
            <person name="Ruiz-duenas F.J."/>
            <person name="Barrasa J.M."/>
            <person name="Sanchez-Garcia M."/>
            <person name="Camarero S."/>
            <person name="Miyauchi S."/>
            <person name="Serrano A."/>
            <person name="Linde D."/>
            <person name="Babiker R."/>
            <person name="Drula E."/>
            <person name="Ayuso-Fernandez I."/>
            <person name="Pacheco R."/>
            <person name="Padilla G."/>
            <person name="Ferreira P."/>
            <person name="Barriuso J."/>
            <person name="Kellner H."/>
            <person name="Castanera R."/>
            <person name="Alfaro M."/>
            <person name="Ramirez L."/>
            <person name="Pisabarro A.G."/>
            <person name="Kuo A."/>
            <person name="Tritt A."/>
            <person name="Lipzen A."/>
            <person name="He G."/>
            <person name="Yan M."/>
            <person name="Ng V."/>
            <person name="Cullen D."/>
            <person name="Martin F."/>
            <person name="Rosso M.-N."/>
            <person name="Henrissat B."/>
            <person name="Hibbett D."/>
            <person name="Martinez A.T."/>
            <person name="Grigoriev I.V."/>
        </authorList>
    </citation>
    <scope>NUCLEOTIDE SEQUENCE</scope>
    <source>
        <strain evidence="1">AH 44721</strain>
    </source>
</reference>
<name>A0A9P5NX02_GYMJU</name>
<keyword evidence="2" id="KW-1185">Reference proteome</keyword>
<dbReference type="EMBL" id="JADNYJ010000012">
    <property type="protein sequence ID" value="KAF8908126.1"/>
    <property type="molecule type" value="Genomic_DNA"/>
</dbReference>
<sequence length="177" mass="19032">MPRTVGMPRFVTILAEQSLLAAPTEIPSCSTRLVVPSVIRQAVKEEIIPEMGGSEGTLFNAQAGPAVIQRIVEPVEQEELAIRTGQLAQGQDVNLARLQISRSFSLHPRCLLLSSRQQAIKMLSLQPVVAPPEVPILPLSAHEELDPLGGSTGRLAATLRQAGVSLALIKDFGWETT</sequence>
<gene>
    <name evidence="1" type="ORF">CPB84DRAFT_1744310</name>
</gene>
<accession>A0A9P5NX02</accession>
<protein>
    <submittedName>
        <fullName evidence="1">Uncharacterized protein</fullName>
    </submittedName>
</protein>
<organism evidence="1 2">
    <name type="scientific">Gymnopilus junonius</name>
    <name type="common">Spectacular rustgill mushroom</name>
    <name type="synonym">Gymnopilus spectabilis subsp. junonius</name>
    <dbReference type="NCBI Taxonomy" id="109634"/>
    <lineage>
        <taxon>Eukaryota</taxon>
        <taxon>Fungi</taxon>
        <taxon>Dikarya</taxon>
        <taxon>Basidiomycota</taxon>
        <taxon>Agaricomycotina</taxon>
        <taxon>Agaricomycetes</taxon>
        <taxon>Agaricomycetidae</taxon>
        <taxon>Agaricales</taxon>
        <taxon>Agaricineae</taxon>
        <taxon>Hymenogastraceae</taxon>
        <taxon>Gymnopilus</taxon>
    </lineage>
</organism>
<comment type="caution">
    <text evidence="1">The sequence shown here is derived from an EMBL/GenBank/DDBJ whole genome shotgun (WGS) entry which is preliminary data.</text>
</comment>